<dbReference type="AlphaFoldDB" id="A0A8H3EFW0"/>
<evidence type="ECO:0000256" key="4">
    <source>
        <dbReference type="ARBA" id="ARBA00022737"/>
    </source>
</evidence>
<comment type="subcellular location">
    <subcellularLocation>
        <location evidence="1">Cytoplasm</location>
    </subcellularLocation>
</comment>
<sequence length="828" mass="90859">MDSEDGQNFIKNLAHFVHTHEKALANALQLRKQGPKASPKAGDASPTHISGYPSAAPSSSTSSAFAAALSLGTLNFSSQNIKPAKLTLTPHHLFYLLSRFEEIGIPIGPMNVRLESLHAEASPANYVSFLSQTQRSKGRSDRSSIHSVSSVRSVMSGMSSLWSNLGIGHSSSATKSEKAMAQLLADTKYLYSAFTKIPCLRLSPDRKARLIGGYEEFPFDTAVPLLAFKNLSALEICDVDFRQFFGWDRLAEQLRSLTLKRANLEDPTDLVVGIVLDDMDKRRRRSSRVQTSPVLAWPSSPFLRYGEQGRPASGPNSPTVDDKRSHSTSPRKGVLQKTDSEESSDLQRDTRRRSTSPSRPSSSRQDTTHKHTRGGSTKVKRSASGSSNSSDHSSMPHRSGSSSNLLSMGILPASKWRFLKHLSLADNSLTSMTTSGLAPLANTLHSLDLSSNLFAEIPDCLATLTGLRALNLSNCMIESLHSLRRSPLPAITSLNLRSNRLASIAGVERLLSLERLDLRDNRIQDPTELARLTGIPNFREIWIVNNFFTKMHGNYRVTIFNLFRGAPGYSEDVIIDAMGPGYSERKQLRDRVAESESVPVVKSHNLDFEPSDAYPAQGPVFLLQNEPGESTAKSQRPLPQTTQSEVAVGSGRKKKGPKRRIVDLAVDEGLSVVQSGNNKTDQQPRPPAVSPDPQVTVIEEISPRDRFPIAHVERQQAERMSSSPTILVRDQSPPPTLSPPGFSDKGHSLVNEIQNLNLNGEAYRQKVEALKAEVGSNWLSVLSEESWNKHGNADRRLPQYVQSRPIRPDVSQLRVQSQGIVSGSGTLG</sequence>
<dbReference type="PROSITE" id="PS51450">
    <property type="entry name" value="LRR"/>
    <property type="match status" value="4"/>
</dbReference>
<protein>
    <recommendedName>
        <fullName evidence="8">Leucine rich repeat domain-containing protein</fullName>
    </recommendedName>
</protein>
<proteinExistence type="predicted"/>
<feature type="region of interest" description="Disordered" evidence="5">
    <location>
        <begin position="628"/>
        <end position="694"/>
    </location>
</feature>
<gene>
    <name evidence="6" type="ORF">HETSPECPRED_000158</name>
</gene>
<dbReference type="PANTHER" id="PTHR15454:SF69">
    <property type="entry name" value="SERINE_THREONINE-PROTEIN KINASE 11-INTERACTING PROTEIN"/>
    <property type="match status" value="1"/>
</dbReference>
<dbReference type="Gene3D" id="3.80.10.10">
    <property type="entry name" value="Ribonuclease Inhibitor"/>
    <property type="match status" value="2"/>
</dbReference>
<dbReference type="EMBL" id="CAJPDS010000001">
    <property type="protein sequence ID" value="CAF9903212.1"/>
    <property type="molecule type" value="Genomic_DNA"/>
</dbReference>
<evidence type="ECO:0000313" key="7">
    <source>
        <dbReference type="Proteomes" id="UP000664521"/>
    </source>
</evidence>
<name>A0A8H3EFW0_9LECA</name>
<evidence type="ECO:0000256" key="3">
    <source>
        <dbReference type="ARBA" id="ARBA00022614"/>
    </source>
</evidence>
<keyword evidence="2" id="KW-0963">Cytoplasm</keyword>
<evidence type="ECO:0000256" key="5">
    <source>
        <dbReference type="SAM" id="MobiDB-lite"/>
    </source>
</evidence>
<dbReference type="Proteomes" id="UP000664521">
    <property type="component" value="Unassembled WGS sequence"/>
</dbReference>
<dbReference type="InterPro" id="IPR001611">
    <property type="entry name" value="Leu-rich_rpt"/>
</dbReference>
<dbReference type="FunFam" id="3.80.10.10:FF:000273">
    <property type="entry name" value="Leucine Rich Repeat domain protein"/>
    <property type="match status" value="1"/>
</dbReference>
<keyword evidence="4" id="KW-0677">Repeat</keyword>
<evidence type="ECO:0000313" key="6">
    <source>
        <dbReference type="EMBL" id="CAF9903212.1"/>
    </source>
</evidence>
<accession>A0A8H3EFW0</accession>
<dbReference type="InterPro" id="IPR032675">
    <property type="entry name" value="LRR_dom_sf"/>
</dbReference>
<dbReference type="GO" id="GO:0005737">
    <property type="term" value="C:cytoplasm"/>
    <property type="evidence" value="ECO:0007669"/>
    <property type="project" value="UniProtKB-SubCell"/>
</dbReference>
<reference evidence="6" key="1">
    <citation type="submission" date="2021-03" db="EMBL/GenBank/DDBJ databases">
        <authorList>
            <person name="Tagirdzhanova G."/>
        </authorList>
    </citation>
    <scope>NUCLEOTIDE SEQUENCE</scope>
</reference>
<evidence type="ECO:0000256" key="1">
    <source>
        <dbReference type="ARBA" id="ARBA00004496"/>
    </source>
</evidence>
<organism evidence="6 7">
    <name type="scientific">Heterodermia speciosa</name>
    <dbReference type="NCBI Taxonomy" id="116794"/>
    <lineage>
        <taxon>Eukaryota</taxon>
        <taxon>Fungi</taxon>
        <taxon>Dikarya</taxon>
        <taxon>Ascomycota</taxon>
        <taxon>Pezizomycotina</taxon>
        <taxon>Lecanoromycetes</taxon>
        <taxon>OSLEUM clade</taxon>
        <taxon>Lecanoromycetidae</taxon>
        <taxon>Caliciales</taxon>
        <taxon>Physciaceae</taxon>
        <taxon>Heterodermia</taxon>
    </lineage>
</organism>
<feature type="compositionally biased region" description="Low complexity" evidence="5">
    <location>
        <begin position="382"/>
        <end position="403"/>
    </location>
</feature>
<feature type="compositionally biased region" description="Basic residues" evidence="5">
    <location>
        <begin position="370"/>
        <end position="381"/>
    </location>
</feature>
<feature type="region of interest" description="Disordered" evidence="5">
    <location>
        <begin position="714"/>
        <end position="746"/>
    </location>
</feature>
<keyword evidence="7" id="KW-1185">Reference proteome</keyword>
<feature type="compositionally biased region" description="Low complexity" evidence="5">
    <location>
        <begin position="355"/>
        <end position="365"/>
    </location>
</feature>
<comment type="caution">
    <text evidence="6">The sequence shown here is derived from an EMBL/GenBank/DDBJ whole genome shotgun (WGS) entry which is preliminary data.</text>
</comment>
<dbReference type="OrthoDB" id="676979at2759"/>
<dbReference type="PANTHER" id="PTHR15454">
    <property type="entry name" value="NISCHARIN RELATED"/>
    <property type="match status" value="1"/>
</dbReference>
<feature type="region of interest" description="Disordered" evidence="5">
    <location>
        <begin position="31"/>
        <end position="55"/>
    </location>
</feature>
<evidence type="ECO:0008006" key="8">
    <source>
        <dbReference type="Google" id="ProtNLM"/>
    </source>
</evidence>
<feature type="compositionally biased region" description="Polar residues" evidence="5">
    <location>
        <begin position="672"/>
        <end position="683"/>
    </location>
</feature>
<feature type="region of interest" description="Disordered" evidence="5">
    <location>
        <begin position="300"/>
        <end position="403"/>
    </location>
</feature>
<evidence type="ECO:0000256" key="2">
    <source>
        <dbReference type="ARBA" id="ARBA00022490"/>
    </source>
</evidence>
<keyword evidence="3" id="KW-0433">Leucine-rich repeat</keyword>
<feature type="compositionally biased region" description="Polar residues" evidence="5">
    <location>
        <begin position="628"/>
        <end position="645"/>
    </location>
</feature>
<dbReference type="SUPFAM" id="SSF52058">
    <property type="entry name" value="L domain-like"/>
    <property type="match status" value="1"/>
</dbReference>